<evidence type="ECO:0000313" key="11">
    <source>
        <dbReference type="Proteomes" id="UP000433483"/>
    </source>
</evidence>
<evidence type="ECO:0000313" key="4">
    <source>
        <dbReference type="EMBL" id="KAE9115947.1"/>
    </source>
</evidence>
<dbReference type="EMBL" id="QXGF01001110">
    <property type="protein sequence ID" value="KAE8932516.1"/>
    <property type="molecule type" value="Genomic_DNA"/>
</dbReference>
<reference evidence="10 11" key="1">
    <citation type="submission" date="2018-08" db="EMBL/GenBank/DDBJ databases">
        <title>Genomic investigation of the strawberry pathogen Phytophthora fragariae indicates pathogenicity is determined by transcriptional variation in three key races.</title>
        <authorList>
            <person name="Adams T.M."/>
            <person name="Armitage A.D."/>
            <person name="Sobczyk M.K."/>
            <person name="Bates H.J."/>
            <person name="Dunwell J.M."/>
            <person name="Nellist C.F."/>
            <person name="Harrison R.J."/>
        </authorList>
    </citation>
    <scope>NUCLEOTIDE SEQUENCE [LARGE SCALE GENOMIC DNA]</scope>
    <source>
        <strain evidence="9 12">A4</strain>
        <strain evidence="8 13">BC-1</strain>
        <strain evidence="7 17">BC-23</strain>
        <strain evidence="6 11">NOV-27</strain>
        <strain evidence="5 14">NOV-5</strain>
        <strain evidence="3 15">NOV-71</strain>
        <strain evidence="1 10">NOV-9</strain>
        <strain evidence="4 18">ONT-3</strain>
        <strain evidence="2 16">SCRP245</strain>
    </source>
</reference>
<evidence type="ECO:0000313" key="16">
    <source>
        <dbReference type="Proteomes" id="UP000460718"/>
    </source>
</evidence>
<dbReference type="Proteomes" id="UP000440367">
    <property type="component" value="Unassembled WGS sequence"/>
</dbReference>
<dbReference type="EMBL" id="QXFX01000431">
    <property type="protein sequence ID" value="KAE9115947.1"/>
    <property type="molecule type" value="Genomic_DNA"/>
</dbReference>
<dbReference type="AlphaFoldDB" id="A0A6A3EJI9"/>
<dbReference type="Proteomes" id="UP000437068">
    <property type="component" value="Unassembled WGS sequence"/>
</dbReference>
<dbReference type="Proteomes" id="UP000476176">
    <property type="component" value="Unassembled WGS sequence"/>
</dbReference>
<protein>
    <submittedName>
        <fullName evidence="1">Uncharacterized protein</fullName>
    </submittedName>
</protein>
<dbReference type="Proteomes" id="UP000488956">
    <property type="component" value="Unassembled WGS sequence"/>
</dbReference>
<evidence type="ECO:0000313" key="13">
    <source>
        <dbReference type="Proteomes" id="UP000440367"/>
    </source>
</evidence>
<dbReference type="EMBL" id="QXFW01000739">
    <property type="protein sequence ID" value="KAE9004101.1"/>
    <property type="molecule type" value="Genomic_DNA"/>
</dbReference>
<evidence type="ECO:0000313" key="9">
    <source>
        <dbReference type="EMBL" id="KAE9312983.1"/>
    </source>
</evidence>
<dbReference type="Proteomes" id="UP000441208">
    <property type="component" value="Unassembled WGS sequence"/>
</dbReference>
<proteinExistence type="predicted"/>
<evidence type="ECO:0000313" key="2">
    <source>
        <dbReference type="EMBL" id="KAE9004101.1"/>
    </source>
</evidence>
<evidence type="ECO:0000313" key="8">
    <source>
        <dbReference type="EMBL" id="KAE9232545.1"/>
    </source>
</evidence>
<dbReference type="Proteomes" id="UP000433483">
    <property type="component" value="Unassembled WGS sequence"/>
</dbReference>
<accession>A0A6A3EJI9</accession>
<comment type="caution">
    <text evidence="1">The sequence shown here is derived from an EMBL/GenBank/DDBJ whole genome shotgun (WGS) entry which is preliminary data.</text>
</comment>
<evidence type="ECO:0000313" key="14">
    <source>
        <dbReference type="Proteomes" id="UP000440732"/>
    </source>
</evidence>
<dbReference type="OrthoDB" id="90615at2759"/>
<evidence type="ECO:0000313" key="17">
    <source>
        <dbReference type="Proteomes" id="UP000476176"/>
    </source>
</evidence>
<dbReference type="Proteomes" id="UP000429523">
    <property type="component" value="Unassembled WGS sequence"/>
</dbReference>
<dbReference type="EMBL" id="QXGD01000593">
    <property type="protein sequence ID" value="KAE9232545.1"/>
    <property type="molecule type" value="Genomic_DNA"/>
</dbReference>
<evidence type="ECO:0000313" key="5">
    <source>
        <dbReference type="EMBL" id="KAE9129312.1"/>
    </source>
</evidence>
<sequence length="147" mass="16916">MADDYLSARIAHSRRDYVCSEDYDYNFVIPKNLVIKLNAVVEAEKKKRQKPRYFEVDVEQDHPEGTSEEIIVYFPGGTPQLTSGAVFRMIEFYNIVGKLNAWKADVQWLTSTNWRDISAYPELFDVETDSDDLSFGYFGVEAPNIGK</sequence>
<keyword evidence="11" id="KW-1185">Reference proteome</keyword>
<evidence type="ECO:0000313" key="18">
    <source>
        <dbReference type="Proteomes" id="UP000488956"/>
    </source>
</evidence>
<evidence type="ECO:0000313" key="10">
    <source>
        <dbReference type="Proteomes" id="UP000429523"/>
    </source>
</evidence>
<dbReference type="EMBL" id="QXGB01000576">
    <property type="protein sequence ID" value="KAE9210243.1"/>
    <property type="molecule type" value="Genomic_DNA"/>
</dbReference>
<dbReference type="EMBL" id="QXGA01001092">
    <property type="protein sequence ID" value="KAE9129312.1"/>
    <property type="molecule type" value="Genomic_DNA"/>
</dbReference>
<dbReference type="EMBL" id="QXGC01001125">
    <property type="protein sequence ID" value="KAE9210600.1"/>
    <property type="molecule type" value="Genomic_DNA"/>
</dbReference>
<name>A0A6A3EJI9_9STRA</name>
<evidence type="ECO:0000313" key="6">
    <source>
        <dbReference type="EMBL" id="KAE9210243.1"/>
    </source>
</evidence>
<dbReference type="Proteomes" id="UP000440732">
    <property type="component" value="Unassembled WGS sequence"/>
</dbReference>
<organism evidence="1 10">
    <name type="scientific">Phytophthora fragariae</name>
    <dbReference type="NCBI Taxonomy" id="53985"/>
    <lineage>
        <taxon>Eukaryota</taxon>
        <taxon>Sar</taxon>
        <taxon>Stramenopiles</taxon>
        <taxon>Oomycota</taxon>
        <taxon>Peronosporomycetes</taxon>
        <taxon>Peronosporales</taxon>
        <taxon>Peronosporaceae</taxon>
        <taxon>Phytophthora</taxon>
    </lineage>
</organism>
<gene>
    <name evidence="9" type="ORF">PF001_g8966</name>
    <name evidence="8" type="ORF">PF002_g12349</name>
    <name evidence="7" type="ORF">PF004_g16142</name>
    <name evidence="6" type="ORF">PF005_g11515</name>
    <name evidence="5" type="ORF">PF006_g16044</name>
    <name evidence="3" type="ORF">PF007_g20409</name>
    <name evidence="1" type="ORF">PF009_g17458</name>
    <name evidence="4" type="ORF">PF010_g9143</name>
    <name evidence="2" type="ORF">PF011_g12607</name>
</gene>
<evidence type="ECO:0000313" key="12">
    <source>
        <dbReference type="Proteomes" id="UP000437068"/>
    </source>
</evidence>
<evidence type="ECO:0000313" key="3">
    <source>
        <dbReference type="EMBL" id="KAE9087346.1"/>
    </source>
</evidence>
<evidence type="ECO:0000313" key="1">
    <source>
        <dbReference type="EMBL" id="KAE8932516.1"/>
    </source>
</evidence>
<evidence type="ECO:0000313" key="15">
    <source>
        <dbReference type="Proteomes" id="UP000441208"/>
    </source>
</evidence>
<dbReference type="Proteomes" id="UP000460718">
    <property type="component" value="Unassembled WGS sequence"/>
</dbReference>
<evidence type="ECO:0000313" key="7">
    <source>
        <dbReference type="EMBL" id="KAE9210600.1"/>
    </source>
</evidence>
<dbReference type="EMBL" id="QXGE01000420">
    <property type="protein sequence ID" value="KAE9312983.1"/>
    <property type="molecule type" value="Genomic_DNA"/>
</dbReference>
<dbReference type="EMBL" id="QXFZ01001629">
    <property type="protein sequence ID" value="KAE9087346.1"/>
    <property type="molecule type" value="Genomic_DNA"/>
</dbReference>